<evidence type="ECO:0000256" key="1">
    <source>
        <dbReference type="SAM" id="MobiDB-lite"/>
    </source>
</evidence>
<keyword evidence="3" id="KW-1185">Reference proteome</keyword>
<feature type="compositionally biased region" description="Polar residues" evidence="1">
    <location>
        <begin position="113"/>
        <end position="159"/>
    </location>
</feature>
<dbReference type="AlphaFoldDB" id="A0AAD4QY75"/>
<gene>
    <name evidence="2" type="ORF">DdX_14887</name>
</gene>
<comment type="caution">
    <text evidence="2">The sequence shown here is derived from an EMBL/GenBank/DDBJ whole genome shotgun (WGS) entry which is preliminary data.</text>
</comment>
<evidence type="ECO:0000313" key="2">
    <source>
        <dbReference type="EMBL" id="KAI1703463.1"/>
    </source>
</evidence>
<accession>A0AAD4QY75</accession>
<organism evidence="2 3">
    <name type="scientific">Ditylenchus destructor</name>
    <dbReference type="NCBI Taxonomy" id="166010"/>
    <lineage>
        <taxon>Eukaryota</taxon>
        <taxon>Metazoa</taxon>
        <taxon>Ecdysozoa</taxon>
        <taxon>Nematoda</taxon>
        <taxon>Chromadorea</taxon>
        <taxon>Rhabditida</taxon>
        <taxon>Tylenchina</taxon>
        <taxon>Tylenchomorpha</taxon>
        <taxon>Sphaerularioidea</taxon>
        <taxon>Anguinidae</taxon>
        <taxon>Anguininae</taxon>
        <taxon>Ditylenchus</taxon>
    </lineage>
</organism>
<dbReference type="EMBL" id="JAKKPZ010000082">
    <property type="protein sequence ID" value="KAI1703463.1"/>
    <property type="molecule type" value="Genomic_DNA"/>
</dbReference>
<protein>
    <submittedName>
        <fullName evidence="2">Uncharacterized protein</fullName>
    </submittedName>
</protein>
<proteinExistence type="predicted"/>
<dbReference type="Proteomes" id="UP001201812">
    <property type="component" value="Unassembled WGS sequence"/>
</dbReference>
<evidence type="ECO:0000313" key="3">
    <source>
        <dbReference type="Proteomes" id="UP001201812"/>
    </source>
</evidence>
<sequence>MPITAQKPQNGSSFGWPVGQNQFSRPKFVDTFHPQNCPRKPPPPAYNSLPISKSAEAVSKLSMNGPMPAAAKEGVKNQMLPSKSHSAVLACSLLPTLICGHVKKLIGIPQSSSLPRLTKSKSGQSAKNSKPNISSRSLSQIPTLSKSRNSESNGTNVANKSHENLSKSATERRAKFAGIKSMGAAQAKRSLSMAEDSRNRSGNVLNR</sequence>
<feature type="compositionally biased region" description="Polar residues" evidence="1">
    <location>
        <begin position="1"/>
        <end position="24"/>
    </location>
</feature>
<feature type="region of interest" description="Disordered" evidence="1">
    <location>
        <begin position="1"/>
        <end position="49"/>
    </location>
</feature>
<feature type="compositionally biased region" description="Basic and acidic residues" evidence="1">
    <location>
        <begin position="160"/>
        <end position="174"/>
    </location>
</feature>
<name>A0AAD4QY75_9BILA</name>
<reference evidence="2" key="1">
    <citation type="submission" date="2022-01" db="EMBL/GenBank/DDBJ databases">
        <title>Genome Sequence Resource for Two Populations of Ditylenchus destructor, the Migratory Endoparasitic Phytonematode.</title>
        <authorList>
            <person name="Zhang H."/>
            <person name="Lin R."/>
            <person name="Xie B."/>
        </authorList>
    </citation>
    <scope>NUCLEOTIDE SEQUENCE</scope>
    <source>
        <strain evidence="2">BazhouSP</strain>
    </source>
</reference>
<feature type="region of interest" description="Disordered" evidence="1">
    <location>
        <begin position="113"/>
        <end position="207"/>
    </location>
</feature>